<feature type="transmembrane region" description="Helical" evidence="8">
    <location>
        <begin position="177"/>
        <end position="198"/>
    </location>
</feature>
<feature type="transmembrane region" description="Helical" evidence="8">
    <location>
        <begin position="78"/>
        <end position="102"/>
    </location>
</feature>
<evidence type="ECO:0000256" key="4">
    <source>
        <dbReference type="ARBA" id="ARBA00022544"/>
    </source>
</evidence>
<keyword evidence="4" id="KW-0309">Germination</keyword>
<accession>A0ABS2DMB8</accession>
<evidence type="ECO:0000256" key="3">
    <source>
        <dbReference type="ARBA" id="ARBA00022448"/>
    </source>
</evidence>
<organism evidence="9 10">
    <name type="scientific">Bacillus suaedaesalsae</name>
    <dbReference type="NCBI Taxonomy" id="2810349"/>
    <lineage>
        <taxon>Bacteria</taxon>
        <taxon>Bacillati</taxon>
        <taxon>Bacillota</taxon>
        <taxon>Bacilli</taxon>
        <taxon>Bacillales</taxon>
        <taxon>Bacillaceae</taxon>
        <taxon>Bacillus</taxon>
    </lineage>
</organism>
<dbReference type="PANTHER" id="PTHR34975:SF2">
    <property type="entry name" value="SPORE GERMINATION PROTEIN A2"/>
    <property type="match status" value="1"/>
</dbReference>
<feature type="transmembrane region" description="Helical" evidence="8">
    <location>
        <begin position="12"/>
        <end position="33"/>
    </location>
</feature>
<evidence type="ECO:0000256" key="6">
    <source>
        <dbReference type="ARBA" id="ARBA00022989"/>
    </source>
</evidence>
<comment type="similarity">
    <text evidence="2">Belongs to the amino acid-polyamine-organocation (APC) superfamily. Spore germination protein (SGP) (TC 2.A.3.9) family.</text>
</comment>
<dbReference type="PANTHER" id="PTHR34975">
    <property type="entry name" value="SPORE GERMINATION PROTEIN A2"/>
    <property type="match status" value="1"/>
</dbReference>
<keyword evidence="6 8" id="KW-1133">Transmembrane helix</keyword>
<reference evidence="9 10" key="1">
    <citation type="submission" date="2021-02" db="EMBL/GenBank/DDBJ databases">
        <title>Bacillus sp. RD4P76, an endophyte from a halophyte.</title>
        <authorList>
            <person name="Sun J.-Q."/>
        </authorList>
    </citation>
    <scope>NUCLEOTIDE SEQUENCE [LARGE SCALE GENOMIC DNA]</scope>
    <source>
        <strain evidence="9 10">RD4P76</strain>
    </source>
</reference>
<evidence type="ECO:0000256" key="2">
    <source>
        <dbReference type="ARBA" id="ARBA00007998"/>
    </source>
</evidence>
<dbReference type="Pfam" id="PF03845">
    <property type="entry name" value="Spore_permease"/>
    <property type="match status" value="1"/>
</dbReference>
<feature type="transmembrane region" description="Helical" evidence="8">
    <location>
        <begin position="39"/>
        <end position="57"/>
    </location>
</feature>
<feature type="transmembrane region" description="Helical" evidence="8">
    <location>
        <begin position="210"/>
        <end position="233"/>
    </location>
</feature>
<name>A0ABS2DMB8_9BACI</name>
<feature type="transmembrane region" description="Helical" evidence="8">
    <location>
        <begin position="114"/>
        <end position="131"/>
    </location>
</feature>
<feature type="transmembrane region" description="Helical" evidence="8">
    <location>
        <begin position="138"/>
        <end position="157"/>
    </location>
</feature>
<keyword evidence="10" id="KW-1185">Reference proteome</keyword>
<comment type="caution">
    <text evidence="9">The sequence shown here is derived from an EMBL/GenBank/DDBJ whole genome shotgun (WGS) entry which is preliminary data.</text>
</comment>
<evidence type="ECO:0000256" key="1">
    <source>
        <dbReference type="ARBA" id="ARBA00004141"/>
    </source>
</evidence>
<dbReference type="RefSeq" id="WP_204205078.1">
    <property type="nucleotide sequence ID" value="NZ_JAFELM010000043.1"/>
</dbReference>
<feature type="transmembrane region" description="Helical" evidence="8">
    <location>
        <begin position="296"/>
        <end position="314"/>
    </location>
</feature>
<protein>
    <submittedName>
        <fullName evidence="9">GerAB/ArcD/ProY family transporter</fullName>
    </submittedName>
</protein>
<feature type="transmembrane region" description="Helical" evidence="8">
    <location>
        <begin position="326"/>
        <end position="346"/>
    </location>
</feature>
<dbReference type="Proteomes" id="UP001518925">
    <property type="component" value="Unassembled WGS sequence"/>
</dbReference>
<evidence type="ECO:0000256" key="5">
    <source>
        <dbReference type="ARBA" id="ARBA00022692"/>
    </source>
</evidence>
<comment type="subcellular location">
    <subcellularLocation>
        <location evidence="1">Membrane</location>
        <topology evidence="1">Multi-pass membrane protein</topology>
    </subcellularLocation>
</comment>
<evidence type="ECO:0000256" key="8">
    <source>
        <dbReference type="SAM" id="Phobius"/>
    </source>
</evidence>
<dbReference type="InterPro" id="IPR004761">
    <property type="entry name" value="Spore_GerAB"/>
</dbReference>
<proteinExistence type="inferred from homology"/>
<keyword evidence="7 8" id="KW-0472">Membrane</keyword>
<keyword evidence="5 8" id="KW-0812">Transmembrane</keyword>
<evidence type="ECO:0000313" key="10">
    <source>
        <dbReference type="Proteomes" id="UP001518925"/>
    </source>
</evidence>
<feature type="transmembrane region" description="Helical" evidence="8">
    <location>
        <begin position="263"/>
        <end position="284"/>
    </location>
</feature>
<evidence type="ECO:0000313" key="9">
    <source>
        <dbReference type="EMBL" id="MBM6619608.1"/>
    </source>
</evidence>
<sequence>MKTKISPFQLAIIIANFILTGSLMITGQIITQITKHTTWQVPFFILPLLLGLLFIGMGRKGNLVDVMPSASKSKRSKIFSILMSIFLMSVFIRDVRTFVHYISSNLLPTTPLEIITLILVITLVYISAAGLEVIGRITVIQFVVLAAIILTLPLTLINELKMSNLLPIFEIKEALNLGKSSFILFPWMGEVFIVFYLFSNIQDTKGLRKATYYGTAFGILLYFVLLILNILVLGEKIVRLSSYPNITMIQQINITEFLDRLDLVIVLIWMPCLIAKLALTLYLIQKAIANIRSVESVNIILPLGLLLGVLSIVLFKSTMVFFEFTFFSWTLIGLFLEMSLLVLFLISRKKKRKAEST</sequence>
<dbReference type="EMBL" id="JAFELM010000043">
    <property type="protein sequence ID" value="MBM6619608.1"/>
    <property type="molecule type" value="Genomic_DNA"/>
</dbReference>
<keyword evidence="3" id="KW-0813">Transport</keyword>
<gene>
    <name evidence="9" type="ORF">JR050_18250</name>
</gene>
<evidence type="ECO:0000256" key="7">
    <source>
        <dbReference type="ARBA" id="ARBA00023136"/>
    </source>
</evidence>